<reference evidence="1" key="1">
    <citation type="submission" date="2019-04" db="EMBL/GenBank/DDBJ databases">
        <title>Genome assembly of Zosterops borbonicus 15179.</title>
        <authorList>
            <person name="Leroy T."/>
            <person name="Anselmetti Y."/>
            <person name="Tilak M.-K."/>
            <person name="Nabholz B."/>
        </authorList>
    </citation>
    <scope>NUCLEOTIDE SEQUENCE</scope>
    <source>
        <strain evidence="1">HGM_15179</strain>
        <tissue evidence="1">Muscle</tissue>
    </source>
</reference>
<dbReference type="EMBL" id="SWJQ01000040">
    <property type="protein sequence ID" value="TRZ24810.1"/>
    <property type="molecule type" value="Genomic_DNA"/>
</dbReference>
<dbReference type="AlphaFoldDB" id="A0A8K1GT16"/>
<feature type="non-terminal residue" evidence="1">
    <location>
        <position position="373"/>
    </location>
</feature>
<gene>
    <name evidence="1" type="ORF">HGM15179_002308</name>
</gene>
<keyword evidence="2" id="KW-1185">Reference proteome</keyword>
<name>A0A8K1GT16_9PASS</name>
<dbReference type="OrthoDB" id="10056483at2759"/>
<proteinExistence type="predicted"/>
<evidence type="ECO:0000313" key="1">
    <source>
        <dbReference type="EMBL" id="TRZ24810.1"/>
    </source>
</evidence>
<organism evidence="1 2">
    <name type="scientific">Zosterops borbonicus</name>
    <dbReference type="NCBI Taxonomy" id="364589"/>
    <lineage>
        <taxon>Eukaryota</taxon>
        <taxon>Metazoa</taxon>
        <taxon>Chordata</taxon>
        <taxon>Craniata</taxon>
        <taxon>Vertebrata</taxon>
        <taxon>Euteleostomi</taxon>
        <taxon>Archelosauria</taxon>
        <taxon>Archosauria</taxon>
        <taxon>Dinosauria</taxon>
        <taxon>Saurischia</taxon>
        <taxon>Theropoda</taxon>
        <taxon>Coelurosauria</taxon>
        <taxon>Aves</taxon>
        <taxon>Neognathae</taxon>
        <taxon>Neoaves</taxon>
        <taxon>Telluraves</taxon>
        <taxon>Australaves</taxon>
        <taxon>Passeriformes</taxon>
        <taxon>Sylvioidea</taxon>
        <taxon>Zosteropidae</taxon>
        <taxon>Zosterops</taxon>
    </lineage>
</organism>
<dbReference type="Proteomes" id="UP000796761">
    <property type="component" value="Unassembled WGS sequence"/>
</dbReference>
<sequence>KEKNLSGRTIYYWKSLVPSEEAEVMLSVKEDGLRFWIQCMVSTGGREVLAAGHVPEAPVACDFPSACLRCATSSLSTLGGTRNIKNQGHVSRLEGDCNLQDLPPWESEVLSVHLFIVLMQWMKKTHYSRRKPQAMVGLGADKAKFFGILVLFFGRLEAMAVLQEGPDACLLSVVHILKIATARYSIAYLQHSAWTLHLIQMPNKLLIESEKYSEAFLPERKGDASRQMNLASPSISELSLGIWVSDNKSGSAAMIQSQEESLERNGTQTILMAEDDLYKGRGEGGGEYTISKFADNTKLGGAADSLREQEALQKDLDRLEHWVMINGMKFTKSKGWFLHLGQSSARHMNKLGEEWLESPLERGPWVPVGSSSV</sequence>
<accession>A0A8K1GT16</accession>
<evidence type="ECO:0000313" key="2">
    <source>
        <dbReference type="Proteomes" id="UP000796761"/>
    </source>
</evidence>
<protein>
    <submittedName>
        <fullName evidence="1">Uncharacterized protein</fullName>
    </submittedName>
</protein>
<comment type="caution">
    <text evidence="1">The sequence shown here is derived from an EMBL/GenBank/DDBJ whole genome shotgun (WGS) entry which is preliminary data.</text>
</comment>